<reference evidence="1" key="1">
    <citation type="submission" date="2023-05" db="EMBL/GenBank/DDBJ databases">
        <authorList>
            <person name="Stuckert A."/>
        </authorList>
    </citation>
    <scope>NUCLEOTIDE SEQUENCE</scope>
</reference>
<comment type="caution">
    <text evidence="1">The sequence shown here is derived from an EMBL/GenBank/DDBJ whole genome shotgun (WGS) entry which is preliminary data.</text>
</comment>
<organism evidence="1 2">
    <name type="scientific">Staurois parvus</name>
    <dbReference type="NCBI Taxonomy" id="386267"/>
    <lineage>
        <taxon>Eukaryota</taxon>
        <taxon>Metazoa</taxon>
        <taxon>Chordata</taxon>
        <taxon>Craniata</taxon>
        <taxon>Vertebrata</taxon>
        <taxon>Euteleostomi</taxon>
        <taxon>Amphibia</taxon>
        <taxon>Batrachia</taxon>
        <taxon>Anura</taxon>
        <taxon>Neobatrachia</taxon>
        <taxon>Ranoidea</taxon>
        <taxon>Ranidae</taxon>
        <taxon>Staurois</taxon>
    </lineage>
</organism>
<accession>A0ABN9C0L7</accession>
<keyword evidence="2" id="KW-1185">Reference proteome</keyword>
<dbReference type="Proteomes" id="UP001162483">
    <property type="component" value="Unassembled WGS sequence"/>
</dbReference>
<proteinExistence type="predicted"/>
<evidence type="ECO:0000313" key="1">
    <source>
        <dbReference type="EMBL" id="CAI9553535.1"/>
    </source>
</evidence>
<evidence type="ECO:0000313" key="2">
    <source>
        <dbReference type="Proteomes" id="UP001162483"/>
    </source>
</evidence>
<protein>
    <submittedName>
        <fullName evidence="1">Uncharacterized protein</fullName>
    </submittedName>
</protein>
<dbReference type="EMBL" id="CATNWA010007192">
    <property type="protein sequence ID" value="CAI9553535.1"/>
    <property type="molecule type" value="Genomic_DNA"/>
</dbReference>
<name>A0ABN9C0L7_9NEOB</name>
<sequence>MSHCWYHWEEYFLNIGVGGRKRSPLLVLVRGIVLHCWCW</sequence>
<gene>
    <name evidence="1" type="ORF">SPARVUS_LOCUS4061396</name>
</gene>